<evidence type="ECO:0000256" key="1">
    <source>
        <dbReference type="ARBA" id="ARBA00038414"/>
    </source>
</evidence>
<dbReference type="OrthoDB" id="412018at2759"/>
<dbReference type="InterPro" id="IPR053714">
    <property type="entry name" value="Iso_Racemase_Enz_sf"/>
</dbReference>
<protein>
    <submittedName>
        <fullName evidence="2">Asp/Glu/hydantoin racemase</fullName>
    </submittedName>
</protein>
<dbReference type="Pfam" id="PF01177">
    <property type="entry name" value="Asp_Glu_race"/>
    <property type="match status" value="1"/>
</dbReference>
<name>A0A0P1BM67_9BASI</name>
<dbReference type="InterPro" id="IPR015942">
    <property type="entry name" value="Asp/Glu/hydantoin_racemase"/>
</dbReference>
<dbReference type="Gene3D" id="3.40.50.12500">
    <property type="match status" value="1"/>
</dbReference>
<dbReference type="AlphaFoldDB" id="A0A0P1BM67"/>
<organism evidence="2 3">
    <name type="scientific">Ceraceosorus bombacis</name>
    <dbReference type="NCBI Taxonomy" id="401625"/>
    <lineage>
        <taxon>Eukaryota</taxon>
        <taxon>Fungi</taxon>
        <taxon>Dikarya</taxon>
        <taxon>Basidiomycota</taxon>
        <taxon>Ustilaginomycotina</taxon>
        <taxon>Exobasidiomycetes</taxon>
        <taxon>Ceraceosorales</taxon>
        <taxon>Ceraceosoraceae</taxon>
        <taxon>Ceraceosorus</taxon>
    </lineage>
</organism>
<proteinExistence type="inferred from homology"/>
<dbReference type="PANTHER" id="PTHR28047">
    <property type="entry name" value="PROTEIN DCG1"/>
    <property type="match status" value="1"/>
</dbReference>
<keyword evidence="3" id="KW-1185">Reference proteome</keyword>
<dbReference type="EMBL" id="CCYA01000265">
    <property type="protein sequence ID" value="CEH17935.1"/>
    <property type="molecule type" value="Genomic_DNA"/>
</dbReference>
<sequence length="314" mass="33633">MSVSSRNEGDLSCKVAKRHNAEHDSLDVTPPCVLVVNPNSSLEMTLGMRDRLCSLHRSGRISREIQLAYVTADKEAGVPPSIDDFVDEITSAHLVHRQIAHGNFKALREGCVVEVGQGASDKSVLQFREHSLALHGDPKQGPEQRVRLRMKNPNIDRSQAVLVACFSNHPLAQMLRVSHPHLKVLHILEAAVLSALSSGGKFGILTTVQSMVDDIDEGVCAVIGHGHTRFVGTVAAGVNAAGLDKRKTEVDRLVSEAAGLLASKGAKAIILGCAAMGDRASLIRQACRKENVTVTIVDGTIAGVHLLTNLLHSE</sequence>
<dbReference type="PANTHER" id="PTHR28047:SF5">
    <property type="entry name" value="PROTEIN DCG1"/>
    <property type="match status" value="1"/>
</dbReference>
<reference evidence="2 3" key="1">
    <citation type="submission" date="2014-09" db="EMBL/GenBank/DDBJ databases">
        <authorList>
            <person name="Magalhaes I.L.F."/>
            <person name="Oliveira U."/>
            <person name="Santos F.R."/>
            <person name="Vidigal T.H.D.A."/>
            <person name="Brescovit A.D."/>
            <person name="Santos A.J."/>
        </authorList>
    </citation>
    <scope>NUCLEOTIDE SEQUENCE [LARGE SCALE GENOMIC DNA]</scope>
</reference>
<accession>A0A0P1BM67</accession>
<dbReference type="GO" id="GO:0047661">
    <property type="term" value="F:amino-acid racemase activity"/>
    <property type="evidence" value="ECO:0007669"/>
    <property type="project" value="InterPro"/>
</dbReference>
<evidence type="ECO:0000313" key="2">
    <source>
        <dbReference type="EMBL" id="CEH17935.1"/>
    </source>
</evidence>
<dbReference type="InterPro" id="IPR052186">
    <property type="entry name" value="Hydantoin_racemase-like"/>
</dbReference>
<dbReference type="STRING" id="401625.A0A0P1BM67"/>
<dbReference type="Proteomes" id="UP000054845">
    <property type="component" value="Unassembled WGS sequence"/>
</dbReference>
<evidence type="ECO:0000313" key="3">
    <source>
        <dbReference type="Proteomes" id="UP000054845"/>
    </source>
</evidence>
<comment type="similarity">
    <text evidence="1">Belongs to the HyuE racemase family.</text>
</comment>